<dbReference type="InterPro" id="IPR010263">
    <property type="entry name" value="T6SS_TssK"/>
</dbReference>
<comment type="caution">
    <text evidence="1">The sequence shown here is derived from an EMBL/GenBank/DDBJ whole genome shotgun (WGS) entry which is preliminary data.</text>
</comment>
<sequence length="443" mass="49047">MDKDQKVVWSEGMFLSPHHFQHWDRFQERNLSKLLGAMTRFGGGVARIDIDTEALANGTVALLGLHGVMPDGLVVEIPETDPSPETRPIGDLFPPALDHLDVYLGIPAEQPDAANCRLEEGGDTRSTRYTASYIKVADFNTGGNIREIAVARKNLRLFFSGEEMSGAVTLKIAELVRTAGGNLALRETYIPPCLAISASGYLMRLIRGLLELLSAKRSALAGQRDDPGSFDPVRMTLLQTLNRSIPVLSHYSHLGKIHPEALYLTLASMAGELTTASPDQHPRDLPPYQHHDLTKTFRELELRIRSLVEGVTPTRHTVIPLEKSRENTLVGRIADERLLETSQFYLGVTGNLPEDQIREWTPRRIKAGAPLDLDTIVTSALPGLKLTYTARPPSGLSPKIGHHYFRLENQGPLWDSICRSHAVAFYLPADLNGFTVELFAIKE</sequence>
<reference evidence="1 2" key="1">
    <citation type="journal article" date="2020" name="Nature">
        <title>Bacterial chemolithoautotrophy via manganese oxidation.</title>
        <authorList>
            <person name="Yu H."/>
            <person name="Leadbetter J.R."/>
        </authorList>
    </citation>
    <scope>NUCLEOTIDE SEQUENCE [LARGE SCALE GENOMIC DNA]</scope>
    <source>
        <strain evidence="1 2">Mn-1</strain>
    </source>
</reference>
<evidence type="ECO:0000313" key="2">
    <source>
        <dbReference type="Proteomes" id="UP000534783"/>
    </source>
</evidence>
<dbReference type="Pfam" id="PF05936">
    <property type="entry name" value="T6SS_VasE"/>
    <property type="match status" value="1"/>
</dbReference>
<dbReference type="EMBL" id="VTOW01000003">
    <property type="protein sequence ID" value="NKE72388.1"/>
    <property type="molecule type" value="Genomic_DNA"/>
</dbReference>
<dbReference type="PANTHER" id="PTHR35566">
    <property type="entry name" value="BLR3599 PROTEIN"/>
    <property type="match status" value="1"/>
</dbReference>
<accession>A0A7X6DS57</accession>
<proteinExistence type="predicted"/>
<dbReference type="AlphaFoldDB" id="A0A7X6DS57"/>
<name>A0A7X6DS57_9BACT</name>
<dbReference type="PANTHER" id="PTHR35566:SF1">
    <property type="entry name" value="TYPE VI SECRETION SYSTEM BASEPLATE COMPONENT TSSK1"/>
    <property type="match status" value="1"/>
</dbReference>
<evidence type="ECO:0000313" key="1">
    <source>
        <dbReference type="EMBL" id="NKE72388.1"/>
    </source>
</evidence>
<organism evidence="1 2">
    <name type="scientific">Candidatus Manganitrophus noduliformans</name>
    <dbReference type="NCBI Taxonomy" id="2606439"/>
    <lineage>
        <taxon>Bacteria</taxon>
        <taxon>Pseudomonadati</taxon>
        <taxon>Nitrospirota</taxon>
        <taxon>Nitrospiria</taxon>
        <taxon>Candidatus Troglogloeales</taxon>
        <taxon>Candidatus Manganitrophaceae</taxon>
        <taxon>Candidatus Manganitrophus</taxon>
    </lineage>
</organism>
<protein>
    <submittedName>
        <fullName evidence="1">Type VI secretion system baseplate subunit TssK</fullName>
    </submittedName>
</protein>
<dbReference type="Proteomes" id="UP000534783">
    <property type="component" value="Unassembled WGS sequence"/>
</dbReference>
<gene>
    <name evidence="1" type="primary">tssK</name>
    <name evidence="1" type="ORF">MNODULE_16680</name>
</gene>
<keyword evidence="2" id="KW-1185">Reference proteome</keyword>
<dbReference type="RefSeq" id="WP_168061968.1">
    <property type="nucleotide sequence ID" value="NZ_VTOW01000003.1"/>
</dbReference>
<dbReference type="NCBIfam" id="TIGR03353">
    <property type="entry name" value="VI_chp_4"/>
    <property type="match status" value="1"/>
</dbReference>